<sequence>MCSILYFSRSLSLAAPGEVNWRPGRNCVVRYATKGALSKLRQLPVTAAVVAWLRSQQTVVTVACGVSKTRLKPQLSVDFDMYVSTGDPSDRIFLDILREEKEDDREIILMWLYSRRIRQKHCRCGSNRKHCPTNATTRASITSYRRVNSNYACAKTATPAAVADCTRSVDVATLVNPARPHTIPPPPSFSLSLSPGLVERESQGRHEQEGDFMNVERNTDWIWDWSSRPDQAPPKDWKFKHPKRKTYSIRHAKVGKNSLFSKEVLYTLFLTNFISLLLGTGVGVWLSRREIYLPRLSFE</sequence>
<dbReference type="GO" id="GO:0005741">
    <property type="term" value="C:mitochondrial outer membrane"/>
    <property type="evidence" value="ECO:0007669"/>
    <property type="project" value="TreeGrafter"/>
</dbReference>
<dbReference type="PANTHER" id="PTHR15186">
    <property type="entry name" value="RE48077P"/>
    <property type="match status" value="1"/>
</dbReference>
<dbReference type="InterPro" id="IPR010548">
    <property type="entry name" value="BNIP3"/>
</dbReference>
<evidence type="ECO:0000256" key="7">
    <source>
        <dbReference type="ARBA" id="ARBA00023128"/>
    </source>
</evidence>
<evidence type="ECO:0000256" key="5">
    <source>
        <dbReference type="ARBA" id="ARBA00022703"/>
    </source>
</evidence>
<evidence type="ECO:0000256" key="8">
    <source>
        <dbReference type="ARBA" id="ARBA00023136"/>
    </source>
</evidence>
<dbReference type="Pfam" id="PF06553">
    <property type="entry name" value="BNIP3"/>
    <property type="match status" value="1"/>
</dbReference>
<evidence type="ECO:0000256" key="2">
    <source>
        <dbReference type="ARBA" id="ARBA00004325"/>
    </source>
</evidence>
<reference evidence="10" key="1">
    <citation type="submission" date="2020-11" db="EMBL/GenBank/DDBJ databases">
        <authorList>
            <person name="Tran Van P."/>
        </authorList>
    </citation>
    <scope>NUCLEOTIDE SEQUENCE</scope>
</reference>
<dbReference type="PANTHER" id="PTHR15186:SF5">
    <property type="entry name" value="BNIP3, ISOFORM A"/>
    <property type="match status" value="1"/>
</dbReference>
<dbReference type="GO" id="GO:0043065">
    <property type="term" value="P:positive regulation of apoptotic process"/>
    <property type="evidence" value="ECO:0007669"/>
    <property type="project" value="InterPro"/>
</dbReference>
<protein>
    <submittedName>
        <fullName evidence="10">Uncharacterized protein</fullName>
    </submittedName>
</protein>
<keyword evidence="4 9" id="KW-0812">Transmembrane</keyword>
<keyword evidence="6 9" id="KW-1133">Transmembrane helix</keyword>
<evidence type="ECO:0000256" key="6">
    <source>
        <dbReference type="ARBA" id="ARBA00022989"/>
    </source>
</evidence>
<keyword evidence="7" id="KW-0496">Mitochondrion</keyword>
<keyword evidence="8 9" id="KW-0472">Membrane</keyword>
<organism evidence="10">
    <name type="scientific">Timema bartmani</name>
    <dbReference type="NCBI Taxonomy" id="61472"/>
    <lineage>
        <taxon>Eukaryota</taxon>
        <taxon>Metazoa</taxon>
        <taxon>Ecdysozoa</taxon>
        <taxon>Arthropoda</taxon>
        <taxon>Hexapoda</taxon>
        <taxon>Insecta</taxon>
        <taxon>Pterygota</taxon>
        <taxon>Neoptera</taxon>
        <taxon>Polyneoptera</taxon>
        <taxon>Phasmatodea</taxon>
        <taxon>Timematodea</taxon>
        <taxon>Timematoidea</taxon>
        <taxon>Timematidae</taxon>
        <taxon>Timema</taxon>
    </lineage>
</organism>
<evidence type="ECO:0000256" key="4">
    <source>
        <dbReference type="ARBA" id="ARBA00022692"/>
    </source>
</evidence>
<keyword evidence="5" id="KW-0053">Apoptosis</keyword>
<comment type="subcellular location">
    <subcellularLocation>
        <location evidence="1">Membrane</location>
        <topology evidence="1">Single-pass membrane protein</topology>
    </subcellularLocation>
    <subcellularLocation>
        <location evidence="2">Mitochondrion membrane</location>
    </subcellularLocation>
</comment>
<dbReference type="GO" id="GO:0042802">
    <property type="term" value="F:identical protein binding"/>
    <property type="evidence" value="ECO:0007669"/>
    <property type="project" value="UniProtKB-ARBA"/>
</dbReference>
<accession>A0A7R9F5V9</accession>
<comment type="similarity">
    <text evidence="3">Belongs to the NIP3 family.</text>
</comment>
<evidence type="ECO:0000313" key="10">
    <source>
        <dbReference type="EMBL" id="CAD7446399.1"/>
    </source>
</evidence>
<name>A0A7R9F5V9_9NEOP</name>
<evidence type="ECO:0000256" key="1">
    <source>
        <dbReference type="ARBA" id="ARBA00004167"/>
    </source>
</evidence>
<proteinExistence type="inferred from homology"/>
<feature type="transmembrane region" description="Helical" evidence="9">
    <location>
        <begin position="264"/>
        <end position="286"/>
    </location>
</feature>
<evidence type="ECO:0000256" key="3">
    <source>
        <dbReference type="ARBA" id="ARBA00007710"/>
    </source>
</evidence>
<gene>
    <name evidence="10" type="ORF">TBIB3V08_LOCUS8730</name>
</gene>
<dbReference type="GO" id="GO:0097345">
    <property type="term" value="P:mitochondrial outer membrane permeabilization"/>
    <property type="evidence" value="ECO:0007669"/>
    <property type="project" value="TreeGrafter"/>
</dbReference>
<evidence type="ECO:0000256" key="9">
    <source>
        <dbReference type="SAM" id="Phobius"/>
    </source>
</evidence>
<dbReference type="AlphaFoldDB" id="A0A7R9F5V9"/>
<dbReference type="GO" id="GO:0005634">
    <property type="term" value="C:nucleus"/>
    <property type="evidence" value="ECO:0007669"/>
    <property type="project" value="TreeGrafter"/>
</dbReference>
<dbReference type="EMBL" id="OD567985">
    <property type="protein sequence ID" value="CAD7446399.1"/>
    <property type="molecule type" value="Genomic_DNA"/>
</dbReference>